<gene>
    <name evidence="2" type="ORF">F5Z01DRAFT_749639</name>
</gene>
<name>A0A9P7ZNP9_9HYPO</name>
<protein>
    <recommendedName>
        <fullName evidence="4">UVI-1</fullName>
    </recommendedName>
</protein>
<keyword evidence="1" id="KW-0732">Signal</keyword>
<evidence type="ECO:0000313" key="2">
    <source>
        <dbReference type="EMBL" id="KAG9255469.1"/>
    </source>
</evidence>
<evidence type="ECO:0000256" key="1">
    <source>
        <dbReference type="SAM" id="SignalP"/>
    </source>
</evidence>
<proteinExistence type="predicted"/>
<evidence type="ECO:0008006" key="4">
    <source>
        <dbReference type="Google" id="ProtNLM"/>
    </source>
</evidence>
<dbReference type="RefSeq" id="XP_046119393.1">
    <property type="nucleotide sequence ID" value="XM_046267004.1"/>
</dbReference>
<dbReference type="AlphaFoldDB" id="A0A9P7ZNP9"/>
<dbReference type="OrthoDB" id="5089392at2759"/>
<dbReference type="GeneID" id="70297907"/>
<comment type="caution">
    <text evidence="2">The sequence shown here is derived from an EMBL/GenBank/DDBJ whole genome shotgun (WGS) entry which is preliminary data.</text>
</comment>
<organism evidence="2 3">
    <name type="scientific">Emericellopsis atlantica</name>
    <dbReference type="NCBI Taxonomy" id="2614577"/>
    <lineage>
        <taxon>Eukaryota</taxon>
        <taxon>Fungi</taxon>
        <taxon>Dikarya</taxon>
        <taxon>Ascomycota</taxon>
        <taxon>Pezizomycotina</taxon>
        <taxon>Sordariomycetes</taxon>
        <taxon>Hypocreomycetidae</taxon>
        <taxon>Hypocreales</taxon>
        <taxon>Bionectriaceae</taxon>
        <taxon>Emericellopsis</taxon>
    </lineage>
</organism>
<sequence length="181" mass="19175">MRFTALLVAGMATIASCIPAQQVADNIGQITALSRDLQTPAKSLSILDGPLLLTGQGNFPPVIQGFTEIVNVGTGFLNGMNPEEYSPADSDIIFESFRTFVKVHQELLNILIGKSGLFSTVPFIGQPVAAVLRAVEGVVDSLAFSLIDMAESAAQRLQEETDSLDGSLKTAIDSYSGLQLS</sequence>
<dbReference type="Pfam" id="PF17615">
    <property type="entry name" value="C166"/>
    <property type="match status" value="1"/>
</dbReference>
<keyword evidence="3" id="KW-1185">Reference proteome</keyword>
<reference evidence="2" key="1">
    <citation type="journal article" date="2021" name="IMA Fungus">
        <title>Genomic characterization of three marine fungi, including Emericellopsis atlantica sp. nov. with signatures of a generalist lifestyle and marine biomass degradation.</title>
        <authorList>
            <person name="Hagestad O.C."/>
            <person name="Hou L."/>
            <person name="Andersen J.H."/>
            <person name="Hansen E.H."/>
            <person name="Altermark B."/>
            <person name="Li C."/>
            <person name="Kuhnert E."/>
            <person name="Cox R.J."/>
            <person name="Crous P.W."/>
            <person name="Spatafora J.W."/>
            <person name="Lail K."/>
            <person name="Amirebrahimi M."/>
            <person name="Lipzen A."/>
            <person name="Pangilinan J."/>
            <person name="Andreopoulos W."/>
            <person name="Hayes R.D."/>
            <person name="Ng V."/>
            <person name="Grigoriev I.V."/>
            <person name="Jackson S.A."/>
            <person name="Sutton T.D.S."/>
            <person name="Dobson A.D.W."/>
            <person name="Rama T."/>
        </authorList>
    </citation>
    <scope>NUCLEOTIDE SEQUENCE</scope>
    <source>
        <strain evidence="2">TS7</strain>
    </source>
</reference>
<dbReference type="Proteomes" id="UP000887229">
    <property type="component" value="Unassembled WGS sequence"/>
</dbReference>
<accession>A0A9P7ZNP9</accession>
<feature type="chain" id="PRO_5040411437" description="UVI-1" evidence="1">
    <location>
        <begin position="18"/>
        <end position="181"/>
    </location>
</feature>
<dbReference type="EMBL" id="MU251251">
    <property type="protein sequence ID" value="KAG9255469.1"/>
    <property type="molecule type" value="Genomic_DNA"/>
</dbReference>
<evidence type="ECO:0000313" key="3">
    <source>
        <dbReference type="Proteomes" id="UP000887229"/>
    </source>
</evidence>
<feature type="signal peptide" evidence="1">
    <location>
        <begin position="1"/>
        <end position="17"/>
    </location>
</feature>
<dbReference type="PROSITE" id="PS51257">
    <property type="entry name" value="PROKAR_LIPOPROTEIN"/>
    <property type="match status" value="1"/>
</dbReference>